<keyword evidence="3" id="KW-1185">Reference proteome</keyword>
<dbReference type="AlphaFoldDB" id="A0A2N5XS07"/>
<evidence type="ECO:0000313" key="2">
    <source>
        <dbReference type="EMBL" id="PLW77306.1"/>
    </source>
</evidence>
<comment type="caution">
    <text evidence="2">The sequence shown here is derived from an EMBL/GenBank/DDBJ whole genome shotgun (WGS) entry which is preliminary data.</text>
</comment>
<dbReference type="Proteomes" id="UP000234881">
    <property type="component" value="Unassembled WGS sequence"/>
</dbReference>
<protein>
    <submittedName>
        <fullName evidence="2">Uncharacterized protein</fullName>
    </submittedName>
</protein>
<organism evidence="2 3">
    <name type="scientific">Cohaesibacter celericrescens</name>
    <dbReference type="NCBI Taxonomy" id="2067669"/>
    <lineage>
        <taxon>Bacteria</taxon>
        <taxon>Pseudomonadati</taxon>
        <taxon>Pseudomonadota</taxon>
        <taxon>Alphaproteobacteria</taxon>
        <taxon>Hyphomicrobiales</taxon>
        <taxon>Cohaesibacteraceae</taxon>
    </lineage>
</organism>
<feature type="compositionally biased region" description="Polar residues" evidence="1">
    <location>
        <begin position="93"/>
        <end position="108"/>
    </location>
</feature>
<proteinExistence type="predicted"/>
<dbReference type="RefSeq" id="WP_101533323.1">
    <property type="nucleotide sequence ID" value="NZ_PKUQ01000016.1"/>
</dbReference>
<name>A0A2N5XS07_9HYPH</name>
<evidence type="ECO:0000313" key="3">
    <source>
        <dbReference type="Proteomes" id="UP000234881"/>
    </source>
</evidence>
<feature type="region of interest" description="Disordered" evidence="1">
    <location>
        <begin position="65"/>
        <end position="115"/>
    </location>
</feature>
<dbReference type="EMBL" id="PKUQ01000016">
    <property type="protein sequence ID" value="PLW77306.1"/>
    <property type="molecule type" value="Genomic_DNA"/>
</dbReference>
<evidence type="ECO:0000256" key="1">
    <source>
        <dbReference type="SAM" id="MobiDB-lite"/>
    </source>
</evidence>
<reference evidence="2 3" key="1">
    <citation type="submission" date="2018-01" db="EMBL/GenBank/DDBJ databases">
        <title>The draft genome sequence of Cohaesibacter sp. H1304.</title>
        <authorList>
            <person name="Wang N.-N."/>
            <person name="Du Z.-J."/>
        </authorList>
    </citation>
    <scope>NUCLEOTIDE SEQUENCE [LARGE SCALE GENOMIC DNA]</scope>
    <source>
        <strain evidence="2 3">H1304</strain>
    </source>
</reference>
<gene>
    <name evidence="2" type="ORF">C0081_08135</name>
</gene>
<feature type="compositionally biased region" description="Polar residues" evidence="1">
    <location>
        <begin position="66"/>
        <end position="84"/>
    </location>
</feature>
<accession>A0A2N5XS07</accession>
<sequence>MHPTDKIPWPFQTVIVGIVWKRMAGSAADHFEEATLAASEPTKPYGLRRCGGPEFSAGEKLIKTGGTKNAQQRTTQHNCSSPFHNAQDKPNKSGDNFNELFNQTLGNTKNDEELR</sequence>